<gene>
    <name evidence="4" type="ORF">METZ01_LOCUS395755</name>
</gene>
<accession>A0A382VAI9</accession>
<name>A0A382VAI9_9ZZZZ</name>
<sequence>MAISVVTNVASLRAQRNLAKTTEAMGQHINRLSSGLRINRAGDDAARSAISEQMSAYQLGLKQAERNSNDGISMIQTTEGALHEMSDIVTRMRELAVQAANEGTMDSTERGYLDQEFQLLESELNRIVSVTEYNGHKLIDGNMSAGISYQVGMRNTSGDRIGITVNNSDSTSLGLNDELLTSSTGAQAAITQLDNALQTINTTRGTLGATQNRLEYTISNLGVMHENNEAGNSRLKDVDVAEETAGMARSQILSQAGTSVLAQANSLPQAA</sequence>
<dbReference type="GO" id="GO:0009288">
    <property type="term" value="C:bacterial-type flagellum"/>
    <property type="evidence" value="ECO:0007669"/>
    <property type="project" value="InterPro"/>
</dbReference>
<dbReference type="PANTHER" id="PTHR42792">
    <property type="entry name" value="FLAGELLIN"/>
    <property type="match status" value="1"/>
</dbReference>
<organism evidence="4">
    <name type="scientific">marine metagenome</name>
    <dbReference type="NCBI Taxonomy" id="408172"/>
    <lineage>
        <taxon>unclassified sequences</taxon>
        <taxon>metagenomes</taxon>
        <taxon>ecological metagenomes</taxon>
    </lineage>
</organism>
<dbReference type="Gene3D" id="1.20.1330.10">
    <property type="entry name" value="f41 fragment of flagellin, N-terminal domain"/>
    <property type="match status" value="1"/>
</dbReference>
<dbReference type="PANTHER" id="PTHR42792:SF2">
    <property type="entry name" value="FLAGELLIN"/>
    <property type="match status" value="1"/>
</dbReference>
<evidence type="ECO:0008006" key="5">
    <source>
        <dbReference type="Google" id="ProtNLM"/>
    </source>
</evidence>
<evidence type="ECO:0000256" key="1">
    <source>
        <dbReference type="ARBA" id="ARBA00023143"/>
    </source>
</evidence>
<dbReference type="InterPro" id="IPR001029">
    <property type="entry name" value="Flagellin_N"/>
</dbReference>
<dbReference type="AlphaFoldDB" id="A0A382VAI9"/>
<dbReference type="InterPro" id="IPR001492">
    <property type="entry name" value="Flagellin"/>
</dbReference>
<dbReference type="SUPFAM" id="SSF64518">
    <property type="entry name" value="Phase 1 flagellin"/>
    <property type="match status" value="1"/>
</dbReference>
<dbReference type="Pfam" id="PF00669">
    <property type="entry name" value="Flagellin_N"/>
    <property type="match status" value="1"/>
</dbReference>
<feature type="non-terminal residue" evidence="4">
    <location>
        <position position="271"/>
    </location>
</feature>
<evidence type="ECO:0000259" key="3">
    <source>
        <dbReference type="Pfam" id="PF00700"/>
    </source>
</evidence>
<dbReference type="Pfam" id="PF00700">
    <property type="entry name" value="Flagellin_C"/>
    <property type="match status" value="1"/>
</dbReference>
<evidence type="ECO:0000259" key="2">
    <source>
        <dbReference type="Pfam" id="PF00669"/>
    </source>
</evidence>
<protein>
    <recommendedName>
        <fullName evidence="5">Flagellin N-terminal domain-containing protein</fullName>
    </recommendedName>
</protein>
<dbReference type="EMBL" id="UINC01150057">
    <property type="protein sequence ID" value="SVD42901.1"/>
    <property type="molecule type" value="Genomic_DNA"/>
</dbReference>
<reference evidence="4" key="1">
    <citation type="submission" date="2018-05" db="EMBL/GenBank/DDBJ databases">
        <authorList>
            <person name="Lanie J.A."/>
            <person name="Ng W.-L."/>
            <person name="Kazmierczak K.M."/>
            <person name="Andrzejewski T.M."/>
            <person name="Davidsen T.M."/>
            <person name="Wayne K.J."/>
            <person name="Tettelin H."/>
            <person name="Glass J.I."/>
            <person name="Rusch D."/>
            <person name="Podicherti R."/>
            <person name="Tsui H.-C.T."/>
            <person name="Winkler M.E."/>
        </authorList>
    </citation>
    <scope>NUCLEOTIDE SEQUENCE</scope>
</reference>
<feature type="domain" description="Flagellin N-terminal" evidence="2">
    <location>
        <begin position="6"/>
        <end position="142"/>
    </location>
</feature>
<proteinExistence type="predicted"/>
<dbReference type="Gene3D" id="6.10.10.10">
    <property type="entry name" value="Flagellar export chaperone, C-terminal domain"/>
    <property type="match status" value="1"/>
</dbReference>
<evidence type="ECO:0000313" key="4">
    <source>
        <dbReference type="EMBL" id="SVD42901.1"/>
    </source>
</evidence>
<dbReference type="PRINTS" id="PR00207">
    <property type="entry name" value="FLAGELLIN"/>
</dbReference>
<dbReference type="InterPro" id="IPR042187">
    <property type="entry name" value="Flagellin_C_sub2"/>
</dbReference>
<dbReference type="InterPro" id="IPR046358">
    <property type="entry name" value="Flagellin_C"/>
</dbReference>
<feature type="domain" description="Flagellin C-terminal" evidence="3">
    <location>
        <begin position="191"/>
        <end position="270"/>
    </location>
</feature>
<keyword evidence="1" id="KW-0975">Bacterial flagellum</keyword>
<dbReference type="GO" id="GO:0005198">
    <property type="term" value="F:structural molecule activity"/>
    <property type="evidence" value="ECO:0007669"/>
    <property type="project" value="InterPro"/>
</dbReference>